<proteinExistence type="predicted"/>
<dbReference type="AlphaFoldDB" id="A0A412G011"/>
<dbReference type="RefSeq" id="WP_077154460.1">
    <property type="nucleotide sequence ID" value="NZ_CAXSSI010000005.1"/>
</dbReference>
<accession>A0A412G011</accession>
<protein>
    <recommendedName>
        <fullName evidence="3">Radical SAM protein</fullName>
    </recommendedName>
</protein>
<gene>
    <name evidence="1" type="ORF">DWY26_03190</name>
</gene>
<evidence type="ECO:0000313" key="1">
    <source>
        <dbReference type="EMBL" id="RGR73768.1"/>
    </source>
</evidence>
<evidence type="ECO:0008006" key="3">
    <source>
        <dbReference type="Google" id="ProtNLM"/>
    </source>
</evidence>
<organism evidence="1 2">
    <name type="scientific">Bacteroides caccae</name>
    <dbReference type="NCBI Taxonomy" id="47678"/>
    <lineage>
        <taxon>Bacteria</taxon>
        <taxon>Pseudomonadati</taxon>
        <taxon>Bacteroidota</taxon>
        <taxon>Bacteroidia</taxon>
        <taxon>Bacteroidales</taxon>
        <taxon>Bacteroidaceae</taxon>
        <taxon>Bacteroides</taxon>
    </lineage>
</organism>
<evidence type="ECO:0000313" key="2">
    <source>
        <dbReference type="Proteomes" id="UP000284205"/>
    </source>
</evidence>
<dbReference type="Proteomes" id="UP000284205">
    <property type="component" value="Unassembled WGS sequence"/>
</dbReference>
<comment type="caution">
    <text evidence="1">The sequence shown here is derived from an EMBL/GenBank/DDBJ whole genome shotgun (WGS) entry which is preliminary data.</text>
</comment>
<reference evidence="1 2" key="1">
    <citation type="submission" date="2018-08" db="EMBL/GenBank/DDBJ databases">
        <title>A genome reference for cultivated species of the human gut microbiota.</title>
        <authorList>
            <person name="Zou Y."/>
            <person name="Xue W."/>
            <person name="Luo G."/>
        </authorList>
    </citation>
    <scope>NUCLEOTIDE SEQUENCE [LARGE SCALE GENOMIC DNA]</scope>
    <source>
        <strain evidence="1 2">AF24-29LB</strain>
    </source>
</reference>
<name>A0A412G011_9BACE</name>
<dbReference type="EMBL" id="QRUO01000002">
    <property type="protein sequence ID" value="RGR73768.1"/>
    <property type="molecule type" value="Genomic_DNA"/>
</dbReference>
<sequence>MNIGLIDVDGHNFPNFALMRASAYHKTKGDQVEWATPFSRYDKVMASKVFTFTPDFNYLTLQADVIEKGGTGYKIASRLPEAVENSSLMDYSIYPQYPFSIQFFSRGCIRKCPFCLVREKEGYIQTVEPVGLNPKGKWIEVLDNNFFANPEWKNAVSYLLKTRQPIKLHGVDVRIMDEEQAYWLNKLKMKQNIHIAWDLPQIDLTDRLKEMIKYVKPYKITCYVLVGFNSTIEQDLFRLNTLRSLGITPFVQPYRDFTNKRKPKQYELDLARWANKMWLFKSFDFVDFSPRKGFRCDYYLKQFA</sequence>